<evidence type="ECO:0000313" key="15">
    <source>
        <dbReference type="Proteomes" id="UP000758168"/>
    </source>
</evidence>
<gene>
    <name evidence="14" type="ORF">JOF54_001054</name>
</gene>
<keyword evidence="10" id="KW-0378">Hydrolase</keyword>
<feature type="domain" description="Fibronectin type-III" evidence="13">
    <location>
        <begin position="1474"/>
        <end position="1577"/>
    </location>
</feature>
<keyword evidence="15" id="KW-1185">Reference proteome</keyword>
<dbReference type="Gene3D" id="2.120.10.30">
    <property type="entry name" value="TolB, C-terminal domain"/>
    <property type="match status" value="1"/>
</dbReference>
<feature type="region of interest" description="Disordered" evidence="12">
    <location>
        <begin position="4287"/>
        <end position="4309"/>
    </location>
</feature>
<feature type="domain" description="Fibronectin type-III" evidence="13">
    <location>
        <begin position="1089"/>
        <end position="1186"/>
    </location>
</feature>
<keyword evidence="11" id="KW-0624">Polysaccharide degradation</keyword>
<feature type="domain" description="Fibronectin type-III" evidence="13">
    <location>
        <begin position="4759"/>
        <end position="4853"/>
    </location>
</feature>
<dbReference type="SUPFAM" id="SSF50952">
    <property type="entry name" value="Soluble quinoprotein glucose dehydrogenase"/>
    <property type="match status" value="1"/>
</dbReference>
<feature type="domain" description="Fibronectin type-III" evidence="13">
    <location>
        <begin position="990"/>
        <end position="1088"/>
    </location>
</feature>
<keyword evidence="4" id="KW-0732">Signal</keyword>
<dbReference type="CDD" id="cd00063">
    <property type="entry name" value="FN3"/>
    <property type="match status" value="4"/>
</dbReference>
<feature type="compositionally biased region" description="Polar residues" evidence="12">
    <location>
        <begin position="4287"/>
        <end position="4298"/>
    </location>
</feature>
<dbReference type="Pfam" id="PF11721">
    <property type="entry name" value="Malectin"/>
    <property type="match status" value="4"/>
</dbReference>
<feature type="compositionally biased region" description="Low complexity" evidence="12">
    <location>
        <begin position="980"/>
        <end position="994"/>
    </location>
</feature>
<evidence type="ECO:0000256" key="10">
    <source>
        <dbReference type="ARBA" id="ARBA00023295"/>
    </source>
</evidence>
<dbReference type="Gene3D" id="2.60.120.430">
    <property type="entry name" value="Galactose-binding lectin"/>
    <property type="match status" value="10"/>
</dbReference>
<name>A0ABS4Z506_9ACTN</name>
<evidence type="ECO:0000256" key="7">
    <source>
        <dbReference type="ARBA" id="ARBA00023136"/>
    </source>
</evidence>
<evidence type="ECO:0000256" key="6">
    <source>
        <dbReference type="ARBA" id="ARBA00022989"/>
    </source>
</evidence>
<accession>A0ABS4Z506</accession>
<evidence type="ECO:0000256" key="8">
    <source>
        <dbReference type="ARBA" id="ARBA00023180"/>
    </source>
</evidence>
<dbReference type="InterPro" id="IPR003961">
    <property type="entry name" value="FN3_dom"/>
</dbReference>
<dbReference type="SMART" id="SM00060">
    <property type="entry name" value="FN3"/>
    <property type="match status" value="13"/>
</dbReference>
<dbReference type="SUPFAM" id="SSF49785">
    <property type="entry name" value="Galactose-binding domain-like"/>
    <property type="match status" value="9"/>
</dbReference>
<dbReference type="PANTHER" id="PTHR13460:SF0">
    <property type="entry name" value="MALECTIN"/>
    <property type="match status" value="1"/>
</dbReference>
<dbReference type="EMBL" id="JAGIOB010000001">
    <property type="protein sequence ID" value="MBP2416132.1"/>
    <property type="molecule type" value="Genomic_DNA"/>
</dbReference>
<dbReference type="NCBIfam" id="NF047446">
    <property type="entry name" value="barrel_OmpL47"/>
    <property type="match status" value="1"/>
</dbReference>
<feature type="domain" description="Fibronectin type-III" evidence="13">
    <location>
        <begin position="3949"/>
        <end position="4045"/>
    </location>
</feature>
<feature type="domain" description="Fibronectin type-III" evidence="13">
    <location>
        <begin position="4301"/>
        <end position="4398"/>
    </location>
</feature>
<sequence>MFNFFSGDQVSSPTSSIRTALRFGRTAAVALVTGALVAGPLQLLQSSSTPAVAAEPTPPLSVKVDMTNNASTAPVGYTADLGGAYTDAAGFGWVRQDSLAGTHVPFGVPLNTRDRNLCTNTTNVPTPQRTFIHMQAPVTNATNNSTPVAWEHKLPNGQYQVSVGVGDPNPGNDAESHVINVEGTKAVEGMGGTTSAACTAGRLRTTTVWVDVNDGKLTVDALGGTNTKLAFVTIDAIPVVDLTARAAAGGTTLSWDAASGVDGYRVWRGDNLPVDTSKPALATVTDPAYVDESATKGTISYYAVAPAGTGTPAAVSVTEGVMDDDATATRPELPKTFTFRSPTGTPPVPAGTTADTGLNYANARGYGWVAAGTQKPLSMPANGRVRPEAVPDPKLSGVMHMQWNNVASGTAGTPRPGAWQLAVADGSYDVELSVGDALPGGDVTSHTLTVEGKPAVTRFGVTAATTGAARFKSATLTDVAVTDGFLTVDPTGGVNTKINYITVTPTPSDKKPGQVTALTASAGDGKVTLGWTAPADDDLAGYRVYRSTTSTVDTTGTPLSGTDLVTGTAYTDASAANDTTYRYAVVAVDKAGQAGPTSDVSAAATPSAVEPVLTKLPVKINFVAADTTVATGFAKDFGQAYTNARGRGWVVPGTHTGLDLVGNGRFRDVRTGFDVPVRQRGVLHMQGNDVKPTFTGVAAPGAYELAVAEGTYDVTVSVGDQPGASSYDSKHSITVEGTKAVEQFQATAAAEFSTGTVRVEVTDGKLTVDATGGTNTKINYLDVVEADVTAPAAPTDLAVEAGDGRTALTWEAGTEPDLAGYRVYARTGTTVEPVAADRLTTTLLADPAFAHTGLVNGTAVSYLVTAVDREGNESKPSAVVTATPADTTAPAAPATLTATPGDARVTLRWTAPAAGDAVAYRVYRATSSPVGTTAAQRVGDDVTGTVFVDADRTNGTEVFYVVTALDAAGNESAASEEKSATPAPDADTTAPAAPQGVTAVPGDGRATISWTAGAETDLAGYLVTRSAVAGQPGTPVNTQPTTATSLVDTAALNGTTYYYVVRAVDLAGNLSEASAEVSAKPADTTAPAVPAGVKATAGIQSVTVTWTAGTEADLRGYRVYRSETPTVTRGDDDLVAILLKGGRTFFDGDLEAGRTYYYAVTADDRLGNESALSTTVSAVPKTTPDTTAPGAPTGLQAAVQDSEVKLTWSASTAGDLAGYTVYRASTAGGTAVKLTSALLTSPSFTDTSVPPGTTAFYEVTAVDDAGNESARSAQVPAAVAAPASDVRFVFQTDAAPVPAGHTKDTGAAYSTATKRGWVRQDSLASATHTPLDLTPNTRTRERPAPVTDLQNRLIHMTYGDVVGPTAPNVLTAGAWEYGVPNGRYAVTVSVGDQAGATTASCAAPCYDSRHTVRAEGVVVHDRFQATAAAEYATATATVDVLDGKLTLDAVGGTNTKMNWVRVVGIGAPLPDTTAPAAPSGLAGSASDASVALTWTAPDDTDVVGYNVYRATGTQTTVPVTVENRRNGSVLLTREAYTERELANGTAYTFVVTAVDAAGNESAPSTVRTLTPINTPASGTALKVDFTAVSTAPATGYLADWGQAYGLRTAATQGTGNTYGWVNLATDAPLDLSLNGRDRATAGGKESTLVHMQFTTTSATGTATPGKWEAAVPNGAYTVTVGVGDTGPSVDSTHWLNIENQNAVAAFTPTTGTKVLSATRTVQVTDGRLTLSPAGGTNTKVTYVDITGVDLGGRPYSTGVTPANLATKTAINVAPTTDNALNGDVGAVDATSLKGSVKLTRVSDGKAVPGSGATSGGGDTVTFKADGVLDPDTLYRFDITDQAKDVSGRQFMPFSSVFTTSNGLGGGDVNVAFERSESGAPTGAMYTSVVIGPDGKLYAGSIMGQIYRFTINADGTLANRETINTVREHATAKGWEGAPNRTIIGLTFDPASTATNPVLWITDNYAYLGQDVPNHSGAIAKLSGRNLETYTEVAVNLPRSIKDHETNSIAFRDGKLYITQGSMNAMGGNDGTWRRPENLMSAAVLELDPAKLPANLPVDVATKEMSVPARGGVPAHQGSYDPYAPGAPVTLYATGVRNAFDLVWHSNGHLYSGTNGSAAGGNVPATPATLPASCVNRPDGGYPADQKSPAITQNPQAETDYVFDVKKGKYYGHPNPERCEWVLNAGNPTGYTGDPLFKVNAYPAGTKADPNYDLAGVYDAGLHASANGTVEYQNTTAFGGALAGKLLVVRYSANQEIVAFNVNPDGSLSKAIAGITGFTGLRQPLDVAQDVSTGNLYVTELTDNPATTGIKLLKPQGQSSVGRGEATPRLVYTDVKGGAASAAKDVVVKNTGGAPLTVTAATLTGPQAASFARSGGPALPVTIPAGGSATFPVVFNPTAAGPQAAALELTTGSPASPKVSTVLRGLGTDGLGGAAEPSLQWILDTLQIPVNAGDPDPSNNTMPSSSALIGDEVRVEAFTKAAFDHVVEVETLSLFGPAGPGADGNTVTIGAHTAGKLSERTALLEGPNSSNQQVLPVVREIGEYDLETPFGLDFTWPGLSNRVTTSEDALNTWDAAANHKVRVYPLKNADGSLEPNAYVVAPEDVAPPSVDYQDAVVILRNVKPAALSGQGRLTTDKPELVFSGVRGTSSTEQTVKVTNTGSTPLAITGAQLTGTDAAAFTLTGGPVTVPPATTVEYGVRFRPTSASSLGALSAAVRFTSDDASRPTVSVGVFGLATPGEQGNNEPPLKAVVDTLGYPVNVGGTGLILGIDPRPIGDEVPAPLFTKLGTGPVTIKPVARYSPDELLPFGYYTVGTGSPELKGVGTVALDNEQTLNPAVTPDSAGSFDPGTENFGFYVDSKSFGRKTYTQDGLNTNIPHGVRTYPVKDRTGKPVPGTYLVTFEDAQNGDYQDYVFLVGNVRPAGAVTGTPVAKVDFTPTAATVADGYTADTGAPFDATRGFGWVRPGTGTPLDMTAQTRERTGTQDVKVRTVILMQPTAAQSANGPGAWEHVVPNGRYTVTVGVGDTAFTDSVHQVQVEGTTAVAFTPTTASPVRTATVTVDVTDGALTVDALGGTNTKLQYVDINDAAVVADTTAPTVTAAVTGLQQSAGVYKNEASITVTATDAQSGVASLTYSLDNGPFVPWTAAVKVTAGGQHTVRARASDVAGNVATSATTTFTVVTAGSSTAQVVLENGDGVPFADRLVMNRIQNPERGTTCKTAGCGPTGPFIPANVVHDTATLVVRNTGTEALNVTGLPVTGPFQLVNPAVAPALVPVGGQLQVPVRFTATSGGAANGLWTGTLTVQTDDADEPALPVQLAGFWQSVSEGNQEPDLRETFAAFGYTTAVTAAGVPLNTQGQVRASGDEVLSPYWLRADTTRPVTVRQLAAFHTQGNTATFRWHAKTSGSATGVLTHDGVEGQSFLPHLAGSTAVAQGVFNPAGAFGLQIDGEWSDPTRNNAAVDVANGCLAPCGQHLRTWAVRDRSGTIVRNTWLVAMDYSGINYDYQDNVYLVTNMKPETATDPGAPASLPGAASLRLGFDTAVPGTLVDGDGQGTGFRSTQPNVNDGVTGSSSYDPTRLDLDTAGPGTLAVTSSGTLTNGTNGSNDNTLVNGVRMPFDATSGTWTVRGKVLGPLTAINAGFEQEGIQTGPDQDNFAKMVVVNRGGAPGVEFYAELGGVGQNAVNATAALPAGATSVELFLVGDAATGTLRGAYRVDDGSIALLPTTWTLPAAATGRFFSTQSEAGLLVSNKGGEQFVARFDSFGVVDGDATTPAAERDALYRLDVAGAGRYTDTQGRVWTPDTGRFSPATAVDEGAATGEIAGTEDDVLYRTYRGNVGNVAQADRVLRYSLPSRGVTSVDLRLHFAERASGNNAAGRRVFDISAEGKVLRSGFDVFAAAGALNTATVLTLPNVAVSGGSIDLALAATADYPAVAAIEVLCKGTCPAPDTTAPAAPTGLAATATGSGITLDWADNGEADLAGYDVLRSTSATGTFTKVSPLTVTASGYVDTAVQLGSTYHYKVVALDSSDNVSAPSEAASATTLTPQPIRINTGGPAQTVGGVTWSGCAAVGSCSGWVSGGFAYGENDTNTGLAPGTNNAIYQTEWTGAGNPAFRFAVPVLNGSYQVRLHFAELNKTAPGQRVFDVRLENAAALTGFDLFAQAGGANRAVVRSFPATITDGVVNLDFVSRVENAKISAIEIVPVDTAAPSQVTGVTASASPAGVSLGWAARTEPDLVGYHVYRATSATGSYTKLTTTPLTATTYVDAAAAQGAASYYQVTAVDASGNESARSATAQATRPDTTPPGAVTGLTARGTATGVDLAWTARTEGDLAGYRVYRATSAAGPFTAVAAAPQTGTTYTDTTAVVGQPTYYQVSAVDRSGNESTRAAASGTRTDTTAPAQVAGVTASGAAAGVTVGWTARTEADLAGYHVYRATSATGSYTRLTATAVTATTYVDATAPSGAASYYQVTAVDTSGNESVRSATATATRPDTTAPAQVTGVTATGSTTGVSVGWTARTEADLAGYSVYRATSATGTYTRLTATAVTGTTFVDTTAPVGATSYYQVTATDRSGNESVRSATAQATRPAAGPTTVRINTGGPAQTVGGTTWSACTSVGACSGWVSGGFAYSEADTVSGLPAGTNNTVFQSEWTGGATGAGVVPVGSRAFGFTVPVANGSYRVRLHFAELNKTAAGQRAFDVRLEGTQVLTRFDVFAAAGGIDRAVTRQFSTTVTDGAVTLDFIRQVENAKISAIEILPADTTAPAAVTGLTATAATTGTTLRWTASTATDLARYRVYRAASATGTFTELTTPASTATSFVDTTAPAGVASFYRVTAVDDSGNQSAVSATVQATRPRPTIRINAGGPAQTVGGTTWSACSSTTACSGWVTGGFAYSEADTVTALPAGTNNTVFQSEWTGGATGAGVVPVGSRAFGFAVPVPNGSYRVRLHFAELNKTRAGQRTFDVRLEGTQVLTRFDVFAAAGGIDRAVTREFTANVTDGTVNLDLIRQVENAKISAIEIIPS</sequence>
<evidence type="ECO:0000256" key="4">
    <source>
        <dbReference type="ARBA" id="ARBA00022729"/>
    </source>
</evidence>
<dbReference type="Proteomes" id="UP000758168">
    <property type="component" value="Unassembled WGS sequence"/>
</dbReference>
<dbReference type="InterPro" id="IPR011042">
    <property type="entry name" value="6-blade_b-propeller_TolB-like"/>
</dbReference>
<feature type="domain" description="Fibronectin type-III" evidence="13">
    <location>
        <begin position="4492"/>
        <end position="4586"/>
    </location>
</feature>
<feature type="region of interest" description="Disordered" evidence="12">
    <location>
        <begin position="1320"/>
        <end position="1344"/>
    </location>
</feature>
<dbReference type="InterPro" id="IPR013783">
    <property type="entry name" value="Ig-like_fold"/>
</dbReference>
<dbReference type="PANTHER" id="PTHR13460">
    <property type="match status" value="1"/>
</dbReference>
<evidence type="ECO:0000256" key="9">
    <source>
        <dbReference type="ARBA" id="ARBA00023277"/>
    </source>
</evidence>
<keyword evidence="8" id="KW-0325">Glycoprotein</keyword>
<dbReference type="InterPro" id="IPR011041">
    <property type="entry name" value="Quinoprot_gluc/sorb_DH_b-prop"/>
</dbReference>
<evidence type="ECO:0000256" key="12">
    <source>
        <dbReference type="SAM" id="MobiDB-lite"/>
    </source>
</evidence>
<feature type="domain" description="Fibronectin type-III" evidence="13">
    <location>
        <begin position="4205"/>
        <end position="4299"/>
    </location>
</feature>
<dbReference type="NCBIfam" id="NF012200">
    <property type="entry name" value="choice_anch_D"/>
    <property type="match status" value="2"/>
</dbReference>
<dbReference type="InterPro" id="IPR058094">
    <property type="entry name" value="Ig-like_OmpL47-like"/>
</dbReference>
<dbReference type="SUPFAM" id="SSF49265">
    <property type="entry name" value="Fibronectin type III"/>
    <property type="match status" value="7"/>
</dbReference>
<dbReference type="InterPro" id="IPR021720">
    <property type="entry name" value="Malectin_dom"/>
</dbReference>
<dbReference type="PROSITE" id="PS50853">
    <property type="entry name" value="FN3"/>
    <property type="match status" value="11"/>
</dbReference>
<evidence type="ECO:0000256" key="11">
    <source>
        <dbReference type="ARBA" id="ARBA00023326"/>
    </source>
</evidence>
<feature type="region of interest" description="Disordered" evidence="12">
    <location>
        <begin position="3554"/>
        <end position="3573"/>
    </location>
</feature>
<dbReference type="Gene3D" id="2.60.40.10">
    <property type="entry name" value="Immunoglobulins"/>
    <property type="match status" value="17"/>
</dbReference>
<feature type="domain" description="Fibronectin type-III" evidence="13">
    <location>
        <begin position="511"/>
        <end position="608"/>
    </location>
</feature>
<keyword evidence="5" id="KW-0256">Endoplasmic reticulum</keyword>
<dbReference type="Pfam" id="PF00041">
    <property type="entry name" value="fn3"/>
    <property type="match status" value="1"/>
</dbReference>
<organism evidence="14 15">
    <name type="scientific">Microlunatus capsulatus</name>
    <dbReference type="NCBI Taxonomy" id="99117"/>
    <lineage>
        <taxon>Bacteria</taxon>
        <taxon>Bacillati</taxon>
        <taxon>Actinomycetota</taxon>
        <taxon>Actinomycetes</taxon>
        <taxon>Propionibacteriales</taxon>
        <taxon>Propionibacteriaceae</taxon>
        <taxon>Microlunatus</taxon>
    </lineage>
</organism>
<comment type="subcellular location">
    <subcellularLocation>
        <location evidence="1">Endoplasmic reticulum membrane</location>
        <topology evidence="1">Single-pass type I membrane protein</topology>
    </subcellularLocation>
</comment>
<dbReference type="InterPro" id="IPR008979">
    <property type="entry name" value="Galactose-bd-like_sf"/>
</dbReference>
<dbReference type="InterPro" id="IPR036116">
    <property type="entry name" value="FN3_sf"/>
</dbReference>
<keyword evidence="10" id="KW-0326">Glycosidase</keyword>
<keyword evidence="7" id="KW-0472">Membrane</keyword>
<evidence type="ECO:0000256" key="1">
    <source>
        <dbReference type="ARBA" id="ARBA00004115"/>
    </source>
</evidence>
<keyword evidence="9" id="KW-0119">Carbohydrate metabolism</keyword>
<dbReference type="RefSeq" id="WP_210053641.1">
    <property type="nucleotide sequence ID" value="NZ_JAGIOB010000001.1"/>
</dbReference>
<evidence type="ECO:0000256" key="5">
    <source>
        <dbReference type="ARBA" id="ARBA00022824"/>
    </source>
</evidence>
<evidence type="ECO:0000259" key="13">
    <source>
        <dbReference type="PROSITE" id="PS50853"/>
    </source>
</evidence>
<evidence type="ECO:0000256" key="3">
    <source>
        <dbReference type="ARBA" id="ARBA00022692"/>
    </source>
</evidence>
<proteinExistence type="inferred from homology"/>
<evidence type="ECO:0000313" key="14">
    <source>
        <dbReference type="EMBL" id="MBP2416132.1"/>
    </source>
</evidence>
<protein>
    <submittedName>
        <fullName evidence="14">Fibronectin type 3 domain-containing protein</fullName>
    </submittedName>
</protein>
<keyword evidence="3" id="KW-0812">Transmembrane</keyword>
<feature type="region of interest" description="Disordered" evidence="12">
    <location>
        <begin position="972"/>
        <end position="1004"/>
    </location>
</feature>
<evidence type="ECO:0000256" key="2">
    <source>
        <dbReference type="ARBA" id="ARBA00009141"/>
    </source>
</evidence>
<reference evidence="14 15" key="1">
    <citation type="submission" date="2021-03" db="EMBL/GenBank/DDBJ databases">
        <title>Sequencing the genomes of 1000 actinobacteria strains.</title>
        <authorList>
            <person name="Klenk H.-P."/>
        </authorList>
    </citation>
    <scope>NUCLEOTIDE SEQUENCE [LARGE SCALE GENOMIC DNA]</scope>
    <source>
        <strain evidence="14 15">DSM 12936</strain>
    </source>
</reference>
<feature type="domain" description="Fibronectin type-III" evidence="13">
    <location>
        <begin position="889"/>
        <end position="985"/>
    </location>
</feature>
<keyword evidence="6" id="KW-1133">Transmembrane helix</keyword>
<feature type="domain" description="Fibronectin type-III" evidence="13">
    <location>
        <begin position="1188"/>
        <end position="1283"/>
    </location>
</feature>
<comment type="similarity">
    <text evidence="2">Belongs to the malectin family.</text>
</comment>
<comment type="caution">
    <text evidence="14">The sequence shown here is derived from an EMBL/GenBank/DDBJ whole genome shotgun (WGS) entry which is preliminary data.</text>
</comment>
<dbReference type="InterPro" id="IPR039155">
    <property type="entry name" value="MLEC"/>
</dbReference>